<dbReference type="NCBIfam" id="TIGR02937">
    <property type="entry name" value="sigma70-ECF"/>
    <property type="match status" value="1"/>
</dbReference>
<evidence type="ECO:0000313" key="6">
    <source>
        <dbReference type="EMBL" id="SFU67117.1"/>
    </source>
</evidence>
<dbReference type="InterPro" id="IPR013324">
    <property type="entry name" value="RNA_pol_sigma_r3/r4-like"/>
</dbReference>
<gene>
    <name evidence="6" type="ORF">SAMN05216480_11297</name>
</gene>
<sequence length="200" mass="23329">MKPTNKLNTAKSDIILWKELKKGSTVALGSIYDMYIDELFLYGCKVTANTAIVEDAIHDLFLDLYKYHENLSDTSNIKFYLLSSLKNRIFKSPLYKEEKYQSSFQINKNVVPETSSSIEEAFIEEELFHENSKKIFHAMQLLPKKQREGVQLKYIQNKSYEEIAEIMNVKVETCRTIVYRGIKSLKEICVLFIGLFLSIW</sequence>
<evidence type="ECO:0000259" key="5">
    <source>
        <dbReference type="Pfam" id="PF08281"/>
    </source>
</evidence>
<organism evidence="6 7">
    <name type="scientific">Pustulibacterium marinum</name>
    <dbReference type="NCBI Taxonomy" id="1224947"/>
    <lineage>
        <taxon>Bacteria</taxon>
        <taxon>Pseudomonadati</taxon>
        <taxon>Bacteroidota</taxon>
        <taxon>Flavobacteriia</taxon>
        <taxon>Flavobacteriales</taxon>
        <taxon>Flavobacteriaceae</taxon>
        <taxon>Pustulibacterium</taxon>
    </lineage>
</organism>
<dbReference type="GO" id="GO:0016987">
    <property type="term" value="F:sigma factor activity"/>
    <property type="evidence" value="ECO:0007669"/>
    <property type="project" value="UniProtKB-KW"/>
</dbReference>
<dbReference type="CDD" id="cd06171">
    <property type="entry name" value="Sigma70_r4"/>
    <property type="match status" value="1"/>
</dbReference>
<keyword evidence="4" id="KW-0804">Transcription</keyword>
<keyword evidence="7" id="KW-1185">Reference proteome</keyword>
<proteinExistence type="inferred from homology"/>
<accession>A0A1I7I2K9</accession>
<dbReference type="GO" id="GO:0006352">
    <property type="term" value="P:DNA-templated transcription initiation"/>
    <property type="evidence" value="ECO:0007669"/>
    <property type="project" value="InterPro"/>
</dbReference>
<reference evidence="6 7" key="1">
    <citation type="submission" date="2016-10" db="EMBL/GenBank/DDBJ databases">
        <authorList>
            <person name="de Groot N.N."/>
        </authorList>
    </citation>
    <scope>NUCLEOTIDE SEQUENCE [LARGE SCALE GENOMIC DNA]</scope>
    <source>
        <strain evidence="6 7">CGMCC 1.12333</strain>
    </source>
</reference>
<evidence type="ECO:0000256" key="1">
    <source>
        <dbReference type="ARBA" id="ARBA00010641"/>
    </source>
</evidence>
<comment type="similarity">
    <text evidence="1">Belongs to the sigma-70 factor family. ECF subfamily.</text>
</comment>
<dbReference type="Gene3D" id="1.10.10.10">
    <property type="entry name" value="Winged helix-like DNA-binding domain superfamily/Winged helix DNA-binding domain"/>
    <property type="match status" value="1"/>
</dbReference>
<dbReference type="Pfam" id="PF08281">
    <property type="entry name" value="Sigma70_r4_2"/>
    <property type="match status" value="1"/>
</dbReference>
<dbReference type="PANTHER" id="PTHR43133">
    <property type="entry name" value="RNA POLYMERASE ECF-TYPE SIGMA FACTO"/>
    <property type="match status" value="1"/>
</dbReference>
<keyword evidence="2" id="KW-0805">Transcription regulation</keyword>
<dbReference type="EMBL" id="FPBK01000012">
    <property type="protein sequence ID" value="SFU67117.1"/>
    <property type="molecule type" value="Genomic_DNA"/>
</dbReference>
<dbReference type="InterPro" id="IPR013325">
    <property type="entry name" value="RNA_pol_sigma_r2"/>
</dbReference>
<dbReference type="Gene3D" id="1.10.1740.10">
    <property type="match status" value="1"/>
</dbReference>
<feature type="domain" description="RNA polymerase sigma factor 70 region 4 type 2" evidence="5">
    <location>
        <begin position="135"/>
        <end position="185"/>
    </location>
</feature>
<dbReference type="GO" id="GO:0003677">
    <property type="term" value="F:DNA binding"/>
    <property type="evidence" value="ECO:0007669"/>
    <property type="project" value="InterPro"/>
</dbReference>
<dbReference type="InterPro" id="IPR013249">
    <property type="entry name" value="RNA_pol_sigma70_r4_t2"/>
</dbReference>
<dbReference type="PANTHER" id="PTHR43133:SF46">
    <property type="entry name" value="RNA POLYMERASE SIGMA-70 FACTOR ECF SUBFAMILY"/>
    <property type="match status" value="1"/>
</dbReference>
<dbReference type="InterPro" id="IPR014284">
    <property type="entry name" value="RNA_pol_sigma-70_dom"/>
</dbReference>
<name>A0A1I7I2K9_9FLAO</name>
<dbReference type="InterPro" id="IPR036388">
    <property type="entry name" value="WH-like_DNA-bd_sf"/>
</dbReference>
<dbReference type="InterPro" id="IPR039425">
    <property type="entry name" value="RNA_pol_sigma-70-like"/>
</dbReference>
<dbReference type="Proteomes" id="UP000199138">
    <property type="component" value="Unassembled WGS sequence"/>
</dbReference>
<evidence type="ECO:0000256" key="3">
    <source>
        <dbReference type="ARBA" id="ARBA00023082"/>
    </source>
</evidence>
<dbReference type="SUPFAM" id="SSF88659">
    <property type="entry name" value="Sigma3 and sigma4 domains of RNA polymerase sigma factors"/>
    <property type="match status" value="1"/>
</dbReference>
<dbReference type="SUPFAM" id="SSF88946">
    <property type="entry name" value="Sigma2 domain of RNA polymerase sigma factors"/>
    <property type="match status" value="1"/>
</dbReference>
<keyword evidence="3" id="KW-0731">Sigma factor</keyword>
<dbReference type="STRING" id="1224947.SAMN05216480_11297"/>
<evidence type="ECO:0000313" key="7">
    <source>
        <dbReference type="Proteomes" id="UP000199138"/>
    </source>
</evidence>
<protein>
    <submittedName>
        <fullName evidence="6">RNA polymerase sigma factor, sigma-70 family</fullName>
    </submittedName>
</protein>
<evidence type="ECO:0000256" key="2">
    <source>
        <dbReference type="ARBA" id="ARBA00023015"/>
    </source>
</evidence>
<dbReference type="AlphaFoldDB" id="A0A1I7I2K9"/>
<evidence type="ECO:0000256" key="4">
    <source>
        <dbReference type="ARBA" id="ARBA00023163"/>
    </source>
</evidence>